<organism evidence="22 23">
    <name type="scientific">Thiothrix eikelboomii</name>
    <dbReference type="NCBI Taxonomy" id="92487"/>
    <lineage>
        <taxon>Bacteria</taxon>
        <taxon>Pseudomonadati</taxon>
        <taxon>Pseudomonadota</taxon>
        <taxon>Gammaproteobacteria</taxon>
        <taxon>Thiotrichales</taxon>
        <taxon>Thiotrichaceae</taxon>
        <taxon>Thiothrix</taxon>
    </lineage>
</organism>
<evidence type="ECO:0000256" key="14">
    <source>
        <dbReference type="ARBA" id="ARBA00023137"/>
    </source>
</evidence>
<gene>
    <name evidence="22" type="ORF">SAMN02745130_02131</name>
</gene>
<comment type="subcellular location">
    <subcellularLocation>
        <location evidence="1">Cell inner membrane</location>
        <topology evidence="1">Multi-pass membrane protein</topology>
    </subcellularLocation>
</comment>
<dbReference type="InterPro" id="IPR027417">
    <property type="entry name" value="P-loop_NTPase"/>
</dbReference>
<evidence type="ECO:0000256" key="3">
    <source>
        <dbReference type="ARBA" id="ARBA00008883"/>
    </source>
</evidence>
<dbReference type="PANTHER" id="PTHR32309">
    <property type="entry name" value="TYROSINE-PROTEIN KINASE"/>
    <property type="match status" value="1"/>
</dbReference>
<dbReference type="EMBL" id="FUYB01000009">
    <property type="protein sequence ID" value="SKA80882.1"/>
    <property type="molecule type" value="Genomic_DNA"/>
</dbReference>
<dbReference type="AlphaFoldDB" id="A0A1T4WU42"/>
<dbReference type="GO" id="GO:0005886">
    <property type="term" value="C:plasma membrane"/>
    <property type="evidence" value="ECO:0007669"/>
    <property type="project" value="UniProtKB-SubCell"/>
</dbReference>
<evidence type="ECO:0000256" key="9">
    <source>
        <dbReference type="ARBA" id="ARBA00022741"/>
    </source>
</evidence>
<evidence type="ECO:0000256" key="1">
    <source>
        <dbReference type="ARBA" id="ARBA00004429"/>
    </source>
</evidence>
<dbReference type="EC" id="2.7.10.2" evidence="4"/>
<keyword evidence="13 18" id="KW-0472">Membrane</keyword>
<feature type="region of interest" description="Disordered" evidence="17">
    <location>
        <begin position="761"/>
        <end position="780"/>
    </location>
</feature>
<evidence type="ECO:0000256" key="8">
    <source>
        <dbReference type="ARBA" id="ARBA00022692"/>
    </source>
</evidence>
<dbReference type="Gene3D" id="3.40.50.300">
    <property type="entry name" value="P-loop containing nucleotide triphosphate hydrolases"/>
    <property type="match status" value="1"/>
</dbReference>
<keyword evidence="7" id="KW-0808">Transferase</keyword>
<dbReference type="InterPro" id="IPR005702">
    <property type="entry name" value="Wzc-like_C"/>
</dbReference>
<dbReference type="Pfam" id="PF13807">
    <property type="entry name" value="GNVR"/>
    <property type="match status" value="1"/>
</dbReference>
<evidence type="ECO:0000259" key="20">
    <source>
        <dbReference type="Pfam" id="PF13614"/>
    </source>
</evidence>
<evidence type="ECO:0000256" key="15">
    <source>
        <dbReference type="ARBA" id="ARBA00051245"/>
    </source>
</evidence>
<keyword evidence="12 18" id="KW-1133">Transmembrane helix</keyword>
<evidence type="ECO:0000256" key="12">
    <source>
        <dbReference type="ARBA" id="ARBA00022989"/>
    </source>
</evidence>
<keyword evidence="8 18" id="KW-0812">Transmembrane</keyword>
<keyword evidence="10" id="KW-0418">Kinase</keyword>
<proteinExistence type="inferred from homology"/>
<dbReference type="InterPro" id="IPR032807">
    <property type="entry name" value="GNVR"/>
</dbReference>
<sequence length="780" mass="86227">MADKIMLTVSEQVPAVASPSIPVILPSPEFMSALGTKQQAAATGLLSLEQLWRRLWRQKWLFLTILGLVLLATMLITAMIKPEYRASATLQIDKQGAQVVDFGSVRQVSPDMGEGDMFFRTQYEQLKSRQLAEQVINELDLDPRLFELKEQPTPFSEIVADAKKTLVDLKDQLTNLLPANLKPAKPSSPAIQGDNIDAFLKNLYVEPIEKAHLVKVYYESPDPVLSAEIVNKLIDLYIKNSISTSSQTDIYAQAFLDRELEKARERLTNSENELVSYARDNQILEVNNSQATQEQKLNELNSALATAERRRIEAESQLGQARKHGNVVGVLTNPVVESLKRQIVDLEGQYQNQSKVFKPAYPEMQQLAQQITAVKAKLATEVANLKQSLEAEFTASKRLEGQVRSELANYKGELVNLRDRSVEYNALKREVETSRKLYDDLLKRMSEVNVAAGANKATNIRIIDAAKPPAEPFRPNKAINLIVGLITGLILATGLALLRETLRRSLTSGDELQMVSGLPVLGTIPHVRRMSEQDLAMVTMRNPHSPAAEAYRIAATNIRFALQAGKPSIIVLTSVNPSEGKSTSSVNLALSHAQMGAKVLLIDADLRRPTVHLKMGINNTRGLSDYVEGRAELVQVTQQIPNMKNAYVITAGPFRVDPSSVLASTKMRQLLEMARNHFDITIIDGPPVTGFADALILAAQADNTLLVTDEKNMDRKQVLSAIQQLQRVKPSMGGFLVVNARHGVTDARYYDRYNQGITHAPTYDPSTGTGGLNLTKEKAA</sequence>
<keyword evidence="16" id="KW-0175">Coiled coil</keyword>
<evidence type="ECO:0000256" key="10">
    <source>
        <dbReference type="ARBA" id="ARBA00022777"/>
    </source>
</evidence>
<feature type="domain" description="AAA" evidence="20">
    <location>
        <begin position="579"/>
        <end position="725"/>
    </location>
</feature>
<feature type="transmembrane region" description="Helical" evidence="18">
    <location>
        <begin position="60"/>
        <end position="80"/>
    </location>
</feature>
<dbReference type="InterPro" id="IPR025669">
    <property type="entry name" value="AAA_dom"/>
</dbReference>
<dbReference type="Pfam" id="PF13614">
    <property type="entry name" value="AAA_31"/>
    <property type="match status" value="1"/>
</dbReference>
<evidence type="ECO:0000256" key="13">
    <source>
        <dbReference type="ARBA" id="ARBA00023136"/>
    </source>
</evidence>
<evidence type="ECO:0000256" key="5">
    <source>
        <dbReference type="ARBA" id="ARBA00022475"/>
    </source>
</evidence>
<dbReference type="Proteomes" id="UP000190460">
    <property type="component" value="Unassembled WGS sequence"/>
</dbReference>
<evidence type="ECO:0000256" key="7">
    <source>
        <dbReference type="ARBA" id="ARBA00022679"/>
    </source>
</evidence>
<accession>A0A1T4WU42</accession>
<dbReference type="SUPFAM" id="SSF52540">
    <property type="entry name" value="P-loop containing nucleoside triphosphate hydrolases"/>
    <property type="match status" value="1"/>
</dbReference>
<comment type="similarity">
    <text evidence="3">Belongs to the etk/wzc family.</text>
</comment>
<evidence type="ECO:0000259" key="21">
    <source>
        <dbReference type="Pfam" id="PF13807"/>
    </source>
</evidence>
<dbReference type="GO" id="GO:0004713">
    <property type="term" value="F:protein tyrosine kinase activity"/>
    <property type="evidence" value="ECO:0007669"/>
    <property type="project" value="TreeGrafter"/>
</dbReference>
<evidence type="ECO:0000259" key="19">
    <source>
        <dbReference type="Pfam" id="PF02706"/>
    </source>
</evidence>
<reference evidence="22 23" key="1">
    <citation type="submission" date="2017-02" db="EMBL/GenBank/DDBJ databases">
        <authorList>
            <person name="Peterson S.W."/>
        </authorList>
    </citation>
    <scope>NUCLEOTIDE SEQUENCE [LARGE SCALE GENOMIC DNA]</scope>
    <source>
        <strain evidence="22 23">ATCC 49788</strain>
    </source>
</reference>
<dbReference type="InterPro" id="IPR050445">
    <property type="entry name" value="Bact_polysacc_biosynth/exp"/>
</dbReference>
<keyword evidence="23" id="KW-1185">Reference proteome</keyword>
<comment type="catalytic activity">
    <reaction evidence="15">
        <text>L-tyrosyl-[protein] + ATP = O-phospho-L-tyrosyl-[protein] + ADP + H(+)</text>
        <dbReference type="Rhea" id="RHEA:10596"/>
        <dbReference type="Rhea" id="RHEA-COMP:10136"/>
        <dbReference type="Rhea" id="RHEA-COMP:20101"/>
        <dbReference type="ChEBI" id="CHEBI:15378"/>
        <dbReference type="ChEBI" id="CHEBI:30616"/>
        <dbReference type="ChEBI" id="CHEBI:46858"/>
        <dbReference type="ChEBI" id="CHEBI:61978"/>
        <dbReference type="ChEBI" id="CHEBI:456216"/>
        <dbReference type="EC" id="2.7.10.2"/>
    </reaction>
</comment>
<dbReference type="NCBIfam" id="TIGR01007">
    <property type="entry name" value="eps_fam"/>
    <property type="match status" value="1"/>
</dbReference>
<keyword evidence="14" id="KW-0829">Tyrosine-protein kinase</keyword>
<keyword evidence="11" id="KW-0067">ATP-binding</keyword>
<dbReference type="Pfam" id="PF02706">
    <property type="entry name" value="Wzz"/>
    <property type="match status" value="1"/>
</dbReference>
<dbReference type="CDD" id="cd05387">
    <property type="entry name" value="BY-kinase"/>
    <property type="match status" value="1"/>
</dbReference>
<dbReference type="STRING" id="92487.SAMN02745130_02131"/>
<dbReference type="InterPro" id="IPR003856">
    <property type="entry name" value="LPS_length_determ_N"/>
</dbReference>
<keyword evidence="5" id="KW-1003">Cell membrane</keyword>
<dbReference type="OrthoDB" id="9775724at2"/>
<keyword evidence="6" id="KW-0997">Cell inner membrane</keyword>
<comment type="similarity">
    <text evidence="2">Belongs to the CpsD/CapB family.</text>
</comment>
<evidence type="ECO:0000256" key="4">
    <source>
        <dbReference type="ARBA" id="ARBA00011903"/>
    </source>
</evidence>
<dbReference type="PANTHER" id="PTHR32309:SF13">
    <property type="entry name" value="FERRIC ENTEROBACTIN TRANSPORT PROTEIN FEPE"/>
    <property type="match status" value="1"/>
</dbReference>
<feature type="domain" description="Tyrosine-protein kinase G-rich" evidence="21">
    <location>
        <begin position="426"/>
        <end position="500"/>
    </location>
</feature>
<keyword evidence="9" id="KW-0547">Nucleotide-binding</keyword>
<protein>
    <recommendedName>
        <fullName evidence="4">non-specific protein-tyrosine kinase</fullName>
        <ecNumber evidence="4">2.7.10.2</ecNumber>
    </recommendedName>
</protein>
<name>A0A1T4WU42_9GAMM</name>
<evidence type="ECO:0000256" key="6">
    <source>
        <dbReference type="ARBA" id="ARBA00022519"/>
    </source>
</evidence>
<feature type="coiled-coil region" evidence="16">
    <location>
        <begin position="253"/>
        <end position="356"/>
    </location>
</feature>
<evidence type="ECO:0000313" key="23">
    <source>
        <dbReference type="Proteomes" id="UP000190460"/>
    </source>
</evidence>
<feature type="domain" description="Polysaccharide chain length determinant N-terminal" evidence="19">
    <location>
        <begin position="46"/>
        <end position="139"/>
    </location>
</feature>
<evidence type="ECO:0000256" key="18">
    <source>
        <dbReference type="SAM" id="Phobius"/>
    </source>
</evidence>
<dbReference type="GO" id="GO:0005524">
    <property type="term" value="F:ATP binding"/>
    <property type="evidence" value="ECO:0007669"/>
    <property type="project" value="UniProtKB-KW"/>
</dbReference>
<dbReference type="RefSeq" id="WP_078922597.1">
    <property type="nucleotide sequence ID" value="NZ_FUYB01000009.1"/>
</dbReference>
<evidence type="ECO:0000256" key="17">
    <source>
        <dbReference type="SAM" id="MobiDB-lite"/>
    </source>
</evidence>
<evidence type="ECO:0000256" key="2">
    <source>
        <dbReference type="ARBA" id="ARBA00007316"/>
    </source>
</evidence>
<evidence type="ECO:0000256" key="11">
    <source>
        <dbReference type="ARBA" id="ARBA00022840"/>
    </source>
</evidence>
<evidence type="ECO:0000256" key="16">
    <source>
        <dbReference type="SAM" id="Coils"/>
    </source>
</evidence>
<evidence type="ECO:0000313" key="22">
    <source>
        <dbReference type="EMBL" id="SKA80882.1"/>
    </source>
</evidence>